<feature type="transmembrane region" description="Helical" evidence="8">
    <location>
        <begin position="305"/>
        <end position="328"/>
    </location>
</feature>
<evidence type="ECO:0000256" key="8">
    <source>
        <dbReference type="SAM" id="Phobius"/>
    </source>
</evidence>
<dbReference type="GO" id="GO:0016020">
    <property type="term" value="C:membrane"/>
    <property type="evidence" value="ECO:0007669"/>
    <property type="project" value="UniProtKB-SubCell"/>
</dbReference>
<dbReference type="EMBL" id="MU839843">
    <property type="protein sequence ID" value="KAK1751132.1"/>
    <property type="molecule type" value="Genomic_DNA"/>
</dbReference>
<name>A0AAJ0B6K7_9PEZI</name>
<dbReference type="InterPro" id="IPR006593">
    <property type="entry name" value="Cyt_b561/ferric_Rdtase_TM"/>
</dbReference>
<feature type="domain" description="Cytochrome b561" evidence="10">
    <location>
        <begin position="238"/>
        <end position="431"/>
    </location>
</feature>
<feature type="compositionally biased region" description="Acidic residues" evidence="7">
    <location>
        <begin position="466"/>
        <end position="478"/>
    </location>
</feature>
<feature type="transmembrane region" description="Helical" evidence="8">
    <location>
        <begin position="406"/>
        <end position="427"/>
    </location>
</feature>
<evidence type="ECO:0000256" key="6">
    <source>
        <dbReference type="ARBA" id="ARBA00023136"/>
    </source>
</evidence>
<evidence type="ECO:0000259" key="10">
    <source>
        <dbReference type="PROSITE" id="PS50939"/>
    </source>
</evidence>
<keyword evidence="6 8" id="KW-0472">Membrane</keyword>
<gene>
    <name evidence="11" type="ORF">QBC47DRAFT_392290</name>
</gene>
<feature type="region of interest" description="Disordered" evidence="7">
    <location>
        <begin position="466"/>
        <end position="494"/>
    </location>
</feature>
<evidence type="ECO:0000256" key="3">
    <source>
        <dbReference type="ARBA" id="ARBA00022692"/>
    </source>
</evidence>
<evidence type="ECO:0000256" key="4">
    <source>
        <dbReference type="ARBA" id="ARBA00022982"/>
    </source>
</evidence>
<feature type="chain" id="PRO_5042561942" description="Cytochrome b561 domain-containing protein" evidence="9">
    <location>
        <begin position="22"/>
        <end position="494"/>
    </location>
</feature>
<dbReference type="SUPFAM" id="SSF49344">
    <property type="entry name" value="CBD9-like"/>
    <property type="match status" value="1"/>
</dbReference>
<evidence type="ECO:0000313" key="11">
    <source>
        <dbReference type="EMBL" id="KAK1751132.1"/>
    </source>
</evidence>
<dbReference type="AlphaFoldDB" id="A0AAJ0B6K7"/>
<dbReference type="CDD" id="cd08760">
    <property type="entry name" value="Cyt_b561_FRRS1_like"/>
    <property type="match status" value="1"/>
</dbReference>
<dbReference type="PANTHER" id="PTHR47797">
    <property type="entry name" value="DEHYDROGENASE, PUTATIVE (AFU_ORTHOLOGUE AFUA_8G05805)-RELATED"/>
    <property type="match status" value="1"/>
</dbReference>
<dbReference type="Proteomes" id="UP001239445">
    <property type="component" value="Unassembled WGS sequence"/>
</dbReference>
<comment type="subcellular location">
    <subcellularLocation>
        <location evidence="1">Membrane</location>
    </subcellularLocation>
</comment>
<dbReference type="PROSITE" id="PS50939">
    <property type="entry name" value="CYTOCHROME_B561"/>
    <property type="match status" value="1"/>
</dbReference>
<keyword evidence="3 8" id="KW-0812">Transmembrane</keyword>
<dbReference type="PANTHER" id="PTHR47797:SF3">
    <property type="entry name" value="CYTOCHROME B561 DOMAIN-CONTAINING PROTEIN"/>
    <property type="match status" value="1"/>
</dbReference>
<dbReference type="SMART" id="SM00664">
    <property type="entry name" value="DoH"/>
    <property type="match status" value="1"/>
</dbReference>
<feature type="transmembrane region" description="Helical" evidence="8">
    <location>
        <begin position="340"/>
        <end position="360"/>
    </location>
</feature>
<evidence type="ECO:0000256" key="9">
    <source>
        <dbReference type="SAM" id="SignalP"/>
    </source>
</evidence>
<dbReference type="Gene3D" id="2.60.40.1210">
    <property type="entry name" value="Cellobiose dehydrogenase, cytochrome domain"/>
    <property type="match status" value="1"/>
</dbReference>
<keyword evidence="12" id="KW-1185">Reference proteome</keyword>
<feature type="transmembrane region" description="Helical" evidence="8">
    <location>
        <begin position="273"/>
        <end position="293"/>
    </location>
</feature>
<accession>A0AAJ0B6K7</accession>
<dbReference type="SMART" id="SM00665">
    <property type="entry name" value="B561"/>
    <property type="match status" value="1"/>
</dbReference>
<feature type="transmembrane region" description="Helical" evidence="8">
    <location>
        <begin position="381"/>
        <end position="400"/>
    </location>
</feature>
<dbReference type="Pfam" id="PF03188">
    <property type="entry name" value="Cytochrom_B561"/>
    <property type="match status" value="1"/>
</dbReference>
<evidence type="ECO:0000256" key="5">
    <source>
        <dbReference type="ARBA" id="ARBA00022989"/>
    </source>
</evidence>
<dbReference type="Gene3D" id="1.20.120.1770">
    <property type="match status" value="1"/>
</dbReference>
<comment type="caution">
    <text evidence="11">The sequence shown here is derived from an EMBL/GenBank/DDBJ whole genome shotgun (WGS) entry which is preliminary data.</text>
</comment>
<reference evidence="11" key="1">
    <citation type="submission" date="2023-06" db="EMBL/GenBank/DDBJ databases">
        <title>Genome-scale phylogeny and comparative genomics of the fungal order Sordariales.</title>
        <authorList>
            <consortium name="Lawrence Berkeley National Laboratory"/>
            <person name="Hensen N."/>
            <person name="Bonometti L."/>
            <person name="Westerberg I."/>
            <person name="Brannstrom I.O."/>
            <person name="Guillou S."/>
            <person name="Cros-Aarteil S."/>
            <person name="Calhoun S."/>
            <person name="Haridas S."/>
            <person name="Kuo A."/>
            <person name="Mondo S."/>
            <person name="Pangilinan J."/>
            <person name="Riley R."/>
            <person name="Labutti K."/>
            <person name="Andreopoulos B."/>
            <person name="Lipzen A."/>
            <person name="Chen C."/>
            <person name="Yanf M."/>
            <person name="Daum C."/>
            <person name="Ng V."/>
            <person name="Clum A."/>
            <person name="Steindorff A."/>
            <person name="Ohm R."/>
            <person name="Martin F."/>
            <person name="Silar P."/>
            <person name="Natvig D."/>
            <person name="Lalanne C."/>
            <person name="Gautier V."/>
            <person name="Ament-Velasquez S.L."/>
            <person name="Kruys A."/>
            <person name="Hutchinson M.I."/>
            <person name="Powell A.J."/>
            <person name="Barry K."/>
            <person name="Miller A.N."/>
            <person name="Grigoriev I.V."/>
            <person name="Debuchy R."/>
            <person name="Gladieux P."/>
            <person name="Thoren M.H."/>
            <person name="Johannesson H."/>
        </authorList>
    </citation>
    <scope>NUCLEOTIDE SEQUENCE</scope>
    <source>
        <strain evidence="11">PSN4</strain>
    </source>
</reference>
<proteinExistence type="predicted"/>
<dbReference type="Pfam" id="PF16010">
    <property type="entry name" value="CDH-cyt"/>
    <property type="match status" value="1"/>
</dbReference>
<keyword evidence="5 8" id="KW-1133">Transmembrane helix</keyword>
<dbReference type="InterPro" id="IPR015920">
    <property type="entry name" value="Cellobiose_DH-like_cyt"/>
</dbReference>
<evidence type="ECO:0000313" key="12">
    <source>
        <dbReference type="Proteomes" id="UP001239445"/>
    </source>
</evidence>
<keyword evidence="9" id="KW-0732">Signal</keyword>
<dbReference type="InterPro" id="IPR005018">
    <property type="entry name" value="DOMON_domain"/>
</dbReference>
<sequence>MRSLAAALAVATLAAVGPASAEPVQYCRTGYSAGEADFCVSLATYQNATTGSPDVFLSLRIPRSTAHGWTAIGTGAAMAGSLMIIVYGDPSSPSNPTVSIRTIDGHHQPHPLNSTWTPLPSDASVSILQSRWKLLPTKRHEDEKDYPLPPAGPATHAAEVSLVCHACTSSTLSITSHSQPFIWAWNDRQDFAGNFPLDARLEMHRHRSGSGGFGTFYVDMARSVIVTPDPSAARPPPILLSSEGSGNNVGTSDSPIGVAGFISSLRERPLPRLHGLLMTFAFLVLFPLGVVWIRARAVPMRATPFARHWIVQAAAMAVAWIAVAVGVVMTGFRPPGTWTAHQWVGIVIALALGVQSLLGWRHHVRFVRIRRRTAVSYGHIWLGRVVVGGGWANLLMGMWLSGHGGAAIGLVAGVVVVEAVGLGVWVARAAQTAKSEKQGGIPGDERGGAAGEGGVEDYFALEMSGDEFDDSEDEEGGDDDKQRLVKGARGVKAE</sequence>
<feature type="signal peptide" evidence="9">
    <location>
        <begin position="1"/>
        <end position="21"/>
    </location>
</feature>
<organism evidence="11 12">
    <name type="scientific">Echria macrotheca</name>
    <dbReference type="NCBI Taxonomy" id="438768"/>
    <lineage>
        <taxon>Eukaryota</taxon>
        <taxon>Fungi</taxon>
        <taxon>Dikarya</taxon>
        <taxon>Ascomycota</taxon>
        <taxon>Pezizomycotina</taxon>
        <taxon>Sordariomycetes</taxon>
        <taxon>Sordariomycetidae</taxon>
        <taxon>Sordariales</taxon>
        <taxon>Schizotheciaceae</taxon>
        <taxon>Echria</taxon>
    </lineage>
</organism>
<evidence type="ECO:0000256" key="7">
    <source>
        <dbReference type="SAM" id="MobiDB-lite"/>
    </source>
</evidence>
<dbReference type="CDD" id="cd09630">
    <property type="entry name" value="CDH_like_cytochrome"/>
    <property type="match status" value="1"/>
</dbReference>
<keyword evidence="4" id="KW-0249">Electron transport</keyword>
<evidence type="ECO:0000256" key="2">
    <source>
        <dbReference type="ARBA" id="ARBA00022448"/>
    </source>
</evidence>
<evidence type="ECO:0000256" key="1">
    <source>
        <dbReference type="ARBA" id="ARBA00004370"/>
    </source>
</evidence>
<protein>
    <recommendedName>
        <fullName evidence="10">Cytochrome b561 domain-containing protein</fullName>
    </recommendedName>
</protein>
<keyword evidence="2" id="KW-0813">Transport</keyword>